<reference evidence="1 2" key="1">
    <citation type="journal article" date="2022" name="DNA Res.">
        <title>Chromosomal-level genome assembly of the orchid tree Bauhinia variegata (Leguminosae; Cercidoideae) supports the allotetraploid origin hypothesis of Bauhinia.</title>
        <authorList>
            <person name="Zhong Y."/>
            <person name="Chen Y."/>
            <person name="Zheng D."/>
            <person name="Pang J."/>
            <person name="Liu Y."/>
            <person name="Luo S."/>
            <person name="Meng S."/>
            <person name="Qian L."/>
            <person name="Wei D."/>
            <person name="Dai S."/>
            <person name="Zhou R."/>
        </authorList>
    </citation>
    <scope>NUCLEOTIDE SEQUENCE [LARGE SCALE GENOMIC DNA]</scope>
    <source>
        <strain evidence="1">BV-YZ2020</strain>
    </source>
</reference>
<keyword evidence="2" id="KW-1185">Reference proteome</keyword>
<protein>
    <submittedName>
        <fullName evidence="1">Uncharacterized protein</fullName>
    </submittedName>
</protein>
<evidence type="ECO:0000313" key="2">
    <source>
        <dbReference type="Proteomes" id="UP000828941"/>
    </source>
</evidence>
<accession>A0ACB9MGG4</accession>
<dbReference type="Proteomes" id="UP000828941">
    <property type="component" value="Chromosome 9"/>
</dbReference>
<organism evidence="1 2">
    <name type="scientific">Bauhinia variegata</name>
    <name type="common">Purple orchid tree</name>
    <name type="synonym">Phanera variegata</name>
    <dbReference type="NCBI Taxonomy" id="167791"/>
    <lineage>
        <taxon>Eukaryota</taxon>
        <taxon>Viridiplantae</taxon>
        <taxon>Streptophyta</taxon>
        <taxon>Embryophyta</taxon>
        <taxon>Tracheophyta</taxon>
        <taxon>Spermatophyta</taxon>
        <taxon>Magnoliopsida</taxon>
        <taxon>eudicotyledons</taxon>
        <taxon>Gunneridae</taxon>
        <taxon>Pentapetalae</taxon>
        <taxon>rosids</taxon>
        <taxon>fabids</taxon>
        <taxon>Fabales</taxon>
        <taxon>Fabaceae</taxon>
        <taxon>Cercidoideae</taxon>
        <taxon>Cercideae</taxon>
        <taxon>Bauhiniinae</taxon>
        <taxon>Bauhinia</taxon>
    </lineage>
</organism>
<proteinExistence type="predicted"/>
<sequence>MPFLNEEQEERRMPDLSDWASSVTSTADIQRVAELEDIICRKNTTITKLKKDLGTLEQKIVHLSRLGRPSFSASDSDGGELLHSRDNILYDMESTTSASSSDSDTAPIPCSRFCGQV</sequence>
<dbReference type="EMBL" id="CM039434">
    <property type="protein sequence ID" value="KAI4322070.1"/>
    <property type="molecule type" value="Genomic_DNA"/>
</dbReference>
<comment type="caution">
    <text evidence="1">The sequence shown here is derived from an EMBL/GenBank/DDBJ whole genome shotgun (WGS) entry which is preliminary data.</text>
</comment>
<evidence type="ECO:0000313" key="1">
    <source>
        <dbReference type="EMBL" id="KAI4322070.1"/>
    </source>
</evidence>
<gene>
    <name evidence="1" type="ORF">L6164_021793</name>
</gene>
<name>A0ACB9MGG4_BAUVA</name>